<dbReference type="EMBL" id="DNWC01000126">
    <property type="protein sequence ID" value="HBJ09252.1"/>
    <property type="molecule type" value="Genomic_DNA"/>
</dbReference>
<organism evidence="12 13">
    <name type="scientific">Coprobacter fastidiosus</name>
    <dbReference type="NCBI Taxonomy" id="1099853"/>
    <lineage>
        <taxon>Bacteria</taxon>
        <taxon>Pseudomonadati</taxon>
        <taxon>Bacteroidota</taxon>
        <taxon>Bacteroidia</taxon>
        <taxon>Bacteroidales</taxon>
        <taxon>Barnesiellaceae</taxon>
        <taxon>Coprobacter</taxon>
    </lineage>
</organism>
<evidence type="ECO:0000256" key="2">
    <source>
        <dbReference type="ARBA" id="ARBA00022475"/>
    </source>
</evidence>
<sequence length="127" mass="13671">MRLALWVGIGGFMGSIVRYLLSKYIFSQAGSAFPWATLAVNLSGCFIIGLLIGWFARCENLSAEVRMFLTVGFCGGFTTFSTFASESLLLLKAGEWLNFSLYTVISVTCGIALTALGSFIALSVRNG</sequence>
<evidence type="ECO:0000256" key="1">
    <source>
        <dbReference type="ARBA" id="ARBA00004651"/>
    </source>
</evidence>
<evidence type="ECO:0000256" key="10">
    <source>
        <dbReference type="ARBA" id="ARBA00035585"/>
    </source>
</evidence>
<comment type="subcellular location">
    <subcellularLocation>
        <location evidence="1 11">Cell membrane</location>
        <topology evidence="1 11">Multi-pass membrane protein</topology>
    </subcellularLocation>
</comment>
<keyword evidence="11" id="KW-0479">Metal-binding</keyword>
<evidence type="ECO:0000256" key="3">
    <source>
        <dbReference type="ARBA" id="ARBA00022519"/>
    </source>
</evidence>
<evidence type="ECO:0000313" key="13">
    <source>
        <dbReference type="Proteomes" id="UP000262954"/>
    </source>
</evidence>
<evidence type="ECO:0000256" key="11">
    <source>
        <dbReference type="HAMAP-Rule" id="MF_00454"/>
    </source>
</evidence>
<comment type="activity regulation">
    <text evidence="11">Na(+) is not transported, but it plays an essential structural role and its presence is essential for fluoride channel function.</text>
</comment>
<dbReference type="PANTHER" id="PTHR28259">
    <property type="entry name" value="FLUORIDE EXPORT PROTEIN 1-RELATED"/>
    <property type="match status" value="1"/>
</dbReference>
<evidence type="ECO:0000256" key="9">
    <source>
        <dbReference type="ARBA" id="ARBA00035120"/>
    </source>
</evidence>
<dbReference type="Proteomes" id="UP000262954">
    <property type="component" value="Unassembled WGS sequence"/>
</dbReference>
<keyword evidence="8 11" id="KW-0407">Ion channel</keyword>
<comment type="function">
    <text evidence="11">Fluoride-specific ion channel. Important for reducing fluoride concentration in the cell, thus reducing its toxicity.</text>
</comment>
<evidence type="ECO:0000256" key="8">
    <source>
        <dbReference type="ARBA" id="ARBA00023303"/>
    </source>
</evidence>
<dbReference type="HAMAP" id="MF_00454">
    <property type="entry name" value="FluC"/>
    <property type="match status" value="1"/>
</dbReference>
<accession>A0A354M413</accession>
<dbReference type="PANTHER" id="PTHR28259:SF1">
    <property type="entry name" value="FLUORIDE EXPORT PROTEIN 1-RELATED"/>
    <property type="match status" value="1"/>
</dbReference>
<evidence type="ECO:0000256" key="5">
    <source>
        <dbReference type="ARBA" id="ARBA00022989"/>
    </source>
</evidence>
<feature type="binding site" evidence="11">
    <location>
        <position position="75"/>
    </location>
    <ligand>
        <name>Na(+)</name>
        <dbReference type="ChEBI" id="CHEBI:29101"/>
        <note>structural</note>
    </ligand>
</feature>
<gene>
    <name evidence="11 12" type="primary">crcB</name>
    <name evidence="11" type="synonym">fluC</name>
    <name evidence="12" type="ORF">DDY73_09640</name>
</gene>
<keyword evidence="7 11" id="KW-0472">Membrane</keyword>
<keyword evidence="11" id="KW-0915">Sodium</keyword>
<protein>
    <recommendedName>
        <fullName evidence="11">Fluoride-specific ion channel FluC</fullName>
    </recommendedName>
</protein>
<comment type="similarity">
    <text evidence="9 11">Belongs to the fluoride channel Fluc/FEX (TC 1.A.43) family.</text>
</comment>
<feature type="binding site" evidence="11">
    <location>
        <position position="78"/>
    </location>
    <ligand>
        <name>Na(+)</name>
        <dbReference type="ChEBI" id="CHEBI:29101"/>
        <note>structural</note>
    </ligand>
</feature>
<dbReference type="GO" id="GO:0005886">
    <property type="term" value="C:plasma membrane"/>
    <property type="evidence" value="ECO:0007669"/>
    <property type="project" value="UniProtKB-SubCell"/>
</dbReference>
<reference evidence="12 13" key="1">
    <citation type="journal article" date="2018" name="Nat. Biotechnol.">
        <title>A standardized bacterial taxonomy based on genome phylogeny substantially revises the tree of life.</title>
        <authorList>
            <person name="Parks D.H."/>
            <person name="Chuvochina M."/>
            <person name="Waite D.W."/>
            <person name="Rinke C."/>
            <person name="Skarshewski A."/>
            <person name="Chaumeil P.A."/>
            <person name="Hugenholtz P."/>
        </authorList>
    </citation>
    <scope>NUCLEOTIDE SEQUENCE [LARGE SCALE GENOMIC DNA]</scope>
    <source>
        <strain evidence="12">UBA11482</strain>
    </source>
</reference>
<comment type="catalytic activity">
    <reaction evidence="10">
        <text>fluoride(in) = fluoride(out)</text>
        <dbReference type="Rhea" id="RHEA:76159"/>
        <dbReference type="ChEBI" id="CHEBI:17051"/>
    </reaction>
    <physiologicalReaction direction="left-to-right" evidence="10">
        <dbReference type="Rhea" id="RHEA:76160"/>
    </physiologicalReaction>
</comment>
<name>A0A354M413_9BACT</name>
<dbReference type="Pfam" id="PF02537">
    <property type="entry name" value="CRCB"/>
    <property type="match status" value="1"/>
</dbReference>
<feature type="transmembrane region" description="Helical" evidence="11">
    <location>
        <begin position="32"/>
        <end position="56"/>
    </location>
</feature>
<feature type="transmembrane region" description="Helical" evidence="11">
    <location>
        <begin position="68"/>
        <end position="89"/>
    </location>
</feature>
<keyword evidence="5 11" id="KW-1133">Transmembrane helix</keyword>
<dbReference type="GO" id="GO:0062054">
    <property type="term" value="F:fluoride channel activity"/>
    <property type="evidence" value="ECO:0007669"/>
    <property type="project" value="UniProtKB-UniRule"/>
</dbReference>
<keyword evidence="3" id="KW-0997">Cell inner membrane</keyword>
<evidence type="ECO:0000313" key="12">
    <source>
        <dbReference type="EMBL" id="HBJ09252.1"/>
    </source>
</evidence>
<comment type="caution">
    <text evidence="12">The sequence shown here is derived from an EMBL/GenBank/DDBJ whole genome shotgun (WGS) entry which is preliminary data.</text>
</comment>
<keyword evidence="11" id="KW-0813">Transport</keyword>
<dbReference type="GO" id="GO:0140114">
    <property type="term" value="P:cellular detoxification of fluoride"/>
    <property type="evidence" value="ECO:0007669"/>
    <property type="project" value="UniProtKB-UniRule"/>
</dbReference>
<dbReference type="NCBIfam" id="TIGR00494">
    <property type="entry name" value="crcB"/>
    <property type="match status" value="1"/>
</dbReference>
<keyword evidence="6 11" id="KW-0406">Ion transport</keyword>
<feature type="transmembrane region" description="Helical" evidence="11">
    <location>
        <begin position="101"/>
        <end position="124"/>
    </location>
</feature>
<dbReference type="GO" id="GO:0046872">
    <property type="term" value="F:metal ion binding"/>
    <property type="evidence" value="ECO:0007669"/>
    <property type="project" value="UniProtKB-KW"/>
</dbReference>
<proteinExistence type="inferred from homology"/>
<dbReference type="RefSeq" id="WP_122337074.1">
    <property type="nucleotide sequence ID" value="NZ_CAUBCP010000005.1"/>
</dbReference>
<evidence type="ECO:0000256" key="4">
    <source>
        <dbReference type="ARBA" id="ARBA00022692"/>
    </source>
</evidence>
<evidence type="ECO:0000256" key="7">
    <source>
        <dbReference type="ARBA" id="ARBA00023136"/>
    </source>
</evidence>
<keyword evidence="2 11" id="KW-1003">Cell membrane</keyword>
<keyword evidence="4 11" id="KW-0812">Transmembrane</keyword>
<evidence type="ECO:0000256" key="6">
    <source>
        <dbReference type="ARBA" id="ARBA00023065"/>
    </source>
</evidence>
<dbReference type="InterPro" id="IPR003691">
    <property type="entry name" value="FluC"/>
</dbReference>
<dbReference type="AlphaFoldDB" id="A0A354M413"/>